<keyword evidence="7" id="KW-1185">Reference proteome</keyword>
<dbReference type="PANTHER" id="PTHR43777">
    <property type="entry name" value="MOLYBDENUM COFACTOR CYTIDYLYLTRANSFERASE"/>
    <property type="match status" value="1"/>
</dbReference>
<keyword evidence="3" id="KW-0808">Transferase</keyword>
<keyword evidence="3" id="KW-0548">Nucleotidyltransferase</keyword>
<accession>A0A6V8NYX7</accession>
<dbReference type="RefSeq" id="WP_176229300.1">
    <property type="nucleotide sequence ID" value="NZ_BLRY01000038.1"/>
</dbReference>
<feature type="domain" description="MobA-like NTP transferase" evidence="1">
    <location>
        <begin position="6"/>
        <end position="171"/>
    </location>
</feature>
<gene>
    <name evidence="2" type="ORF">HKBW3S25_00052</name>
    <name evidence="3" type="ORF">HKBW3S33_00897</name>
    <name evidence="4" type="ORF">HKBW3S43_00332</name>
</gene>
<comment type="caution">
    <text evidence="2">The sequence shown here is derived from an EMBL/GenBank/DDBJ whole genome shotgun (WGS) entry which is preliminary data.</text>
</comment>
<sequence>MATLGAVVLAAGKSERMGRNKFLLPWGKGLAGEKILHTLSSCGLSQIVLILGFDGDSILSTLAPTIKGRKVEAVFNPHYEEGMISSVKTGVKGLRGDLDGFFLVLGDQPFLKAEWIAKLKDFFSTSGALAVIPTYKGKRGHPLLLSLRLREEIMALDERRETLKTLLRRHSDSIEEVEFSEEEILWDLDTPEEVERHKDSYKEE</sequence>
<dbReference type="InterPro" id="IPR029044">
    <property type="entry name" value="Nucleotide-diphossugar_trans"/>
</dbReference>
<dbReference type="Proteomes" id="UP000576480">
    <property type="component" value="Unassembled WGS sequence"/>
</dbReference>
<reference evidence="5 6" key="1">
    <citation type="journal article" date="2020" name="Front. Microbiol.">
        <title>Single-cell genomics of novel Actinobacteria with the Wood-Ljungdahl pathway discovered in a serpentinizing system.</title>
        <authorList>
            <person name="Merino N."/>
            <person name="Kawai M."/>
            <person name="Boyd E.S."/>
            <person name="Colman D.R."/>
            <person name="McGlynn S.E."/>
            <person name="Nealson K.H."/>
            <person name="Kurokawa K."/>
            <person name="Hongoh Y."/>
        </authorList>
    </citation>
    <scope>NUCLEOTIDE SEQUENCE [LARGE SCALE GENOMIC DNA]</scope>
    <source>
        <strain evidence="2 5">S25</strain>
        <strain evidence="3 7">S33</strain>
        <strain evidence="4 6">S43</strain>
    </source>
</reference>
<evidence type="ECO:0000313" key="2">
    <source>
        <dbReference type="EMBL" id="GFP24614.1"/>
    </source>
</evidence>
<proteinExistence type="predicted"/>
<dbReference type="EMBL" id="BLRY01000038">
    <property type="protein sequence ID" value="GFP27484.1"/>
    <property type="molecule type" value="Genomic_DNA"/>
</dbReference>
<dbReference type="CDD" id="cd04182">
    <property type="entry name" value="GT_2_like_f"/>
    <property type="match status" value="1"/>
</dbReference>
<evidence type="ECO:0000259" key="1">
    <source>
        <dbReference type="Pfam" id="PF12804"/>
    </source>
</evidence>
<dbReference type="Proteomes" id="UP000591948">
    <property type="component" value="Unassembled WGS sequence"/>
</dbReference>
<dbReference type="Pfam" id="PF12804">
    <property type="entry name" value="NTP_transf_3"/>
    <property type="match status" value="1"/>
</dbReference>
<dbReference type="GO" id="GO:0016779">
    <property type="term" value="F:nucleotidyltransferase activity"/>
    <property type="evidence" value="ECO:0007669"/>
    <property type="project" value="UniProtKB-KW"/>
</dbReference>
<protein>
    <submittedName>
        <fullName evidence="3">Molybdenum cofactor cytidylyltransferase</fullName>
    </submittedName>
</protein>
<dbReference type="Proteomes" id="UP000543224">
    <property type="component" value="Unassembled WGS sequence"/>
</dbReference>
<dbReference type="AlphaFoldDB" id="A0A6V8NYX7"/>
<dbReference type="EMBL" id="BLRX01000003">
    <property type="protein sequence ID" value="GFP24614.1"/>
    <property type="molecule type" value="Genomic_DNA"/>
</dbReference>
<dbReference type="SUPFAM" id="SSF53448">
    <property type="entry name" value="Nucleotide-diphospho-sugar transferases"/>
    <property type="match status" value="1"/>
</dbReference>
<organism evidence="2 5">
    <name type="scientific">Candidatus Hakubella thermalkaliphila</name>
    <dbReference type="NCBI Taxonomy" id="2754717"/>
    <lineage>
        <taxon>Bacteria</taxon>
        <taxon>Bacillati</taxon>
        <taxon>Actinomycetota</taxon>
        <taxon>Actinomycetota incertae sedis</taxon>
        <taxon>Candidatus Hakubellales</taxon>
        <taxon>Candidatus Hakubellaceae</taxon>
        <taxon>Candidatus Hakubella</taxon>
    </lineage>
</organism>
<dbReference type="EMBL" id="BLSB01000010">
    <property type="protein sequence ID" value="GFP34539.1"/>
    <property type="molecule type" value="Genomic_DNA"/>
</dbReference>
<evidence type="ECO:0000313" key="3">
    <source>
        <dbReference type="EMBL" id="GFP27484.1"/>
    </source>
</evidence>
<evidence type="ECO:0000313" key="5">
    <source>
        <dbReference type="Proteomes" id="UP000543224"/>
    </source>
</evidence>
<evidence type="ECO:0000313" key="6">
    <source>
        <dbReference type="Proteomes" id="UP000576480"/>
    </source>
</evidence>
<dbReference type="InterPro" id="IPR025877">
    <property type="entry name" value="MobA-like_NTP_Trfase"/>
</dbReference>
<evidence type="ECO:0000313" key="4">
    <source>
        <dbReference type="EMBL" id="GFP34539.1"/>
    </source>
</evidence>
<name>A0A6V8NYX7_9ACTN</name>
<evidence type="ECO:0000313" key="7">
    <source>
        <dbReference type="Proteomes" id="UP000591948"/>
    </source>
</evidence>
<dbReference type="PANTHER" id="PTHR43777:SF1">
    <property type="entry name" value="MOLYBDENUM COFACTOR CYTIDYLYLTRANSFERASE"/>
    <property type="match status" value="1"/>
</dbReference>
<dbReference type="Gene3D" id="3.90.550.10">
    <property type="entry name" value="Spore Coat Polysaccharide Biosynthesis Protein SpsA, Chain A"/>
    <property type="match status" value="1"/>
</dbReference>